<keyword evidence="3" id="KW-1185">Reference proteome</keyword>
<sequence>MKLWGKSIQVAATYIGTVVGAGFASGQEILAFFTSYGHAGTIGILAATALFVWLGYKMMLLAHQMRTPSYESFNQQLFGPLIGRTMNVLVFLTLFGVTTVMLAGAGSVLEEQFHIPYIAGTIATLFLALLILRQGLERLLVVNAIVVPSMLLFAILILLKGNVDSPLPIAAPSNYIFLWKTVLYVSFNLAMAQSVLIPIGYAIRERVILFRAAVIGGVVLGFMLLVVHTAMLANWDDVRFMDIPILFVTDQWNEWLQLFFVFVLYSEIFTTLISNVFGIGQQLREIFDVPETRLYLFLFLAAFALCLIGYSQLLMFLYPLFGYLGLTTLCRIAFPRNRFGRQRF</sequence>
<reference evidence="2 3" key="1">
    <citation type="submission" date="2015-09" db="EMBL/GenBank/DDBJ databases">
        <title>Genome sequencing project for genomic taxonomy and phylogenomics of Bacillus-like bacteria.</title>
        <authorList>
            <person name="Liu B."/>
            <person name="Wang J."/>
            <person name="Zhu Y."/>
            <person name="Liu G."/>
            <person name="Chen Q."/>
            <person name="Chen Z."/>
            <person name="Lan J."/>
            <person name="Che J."/>
            <person name="Ge C."/>
            <person name="Shi H."/>
            <person name="Pan Z."/>
            <person name="Liu X."/>
        </authorList>
    </citation>
    <scope>NUCLEOTIDE SEQUENCE [LARGE SCALE GENOMIC DNA]</scope>
    <source>
        <strain evidence="2 3">DSM 8552</strain>
    </source>
</reference>
<evidence type="ECO:0008006" key="4">
    <source>
        <dbReference type="Google" id="ProtNLM"/>
    </source>
</evidence>
<feature type="transmembrane region" description="Helical" evidence="1">
    <location>
        <begin position="36"/>
        <end position="56"/>
    </location>
</feature>
<dbReference type="Proteomes" id="UP000051063">
    <property type="component" value="Unassembled WGS sequence"/>
</dbReference>
<feature type="transmembrane region" description="Helical" evidence="1">
    <location>
        <begin position="316"/>
        <end position="334"/>
    </location>
</feature>
<name>A0ABR5NEA0_BRECH</name>
<feature type="transmembrane region" description="Helical" evidence="1">
    <location>
        <begin position="88"/>
        <end position="109"/>
    </location>
</feature>
<feature type="transmembrane region" description="Helical" evidence="1">
    <location>
        <begin position="115"/>
        <end position="132"/>
    </location>
</feature>
<comment type="caution">
    <text evidence="2">The sequence shown here is derived from an EMBL/GenBank/DDBJ whole genome shotgun (WGS) entry which is preliminary data.</text>
</comment>
<feature type="transmembrane region" description="Helical" evidence="1">
    <location>
        <begin position="181"/>
        <end position="201"/>
    </location>
</feature>
<dbReference type="EMBL" id="LJJB01000007">
    <property type="protein sequence ID" value="KQL49850.1"/>
    <property type="molecule type" value="Genomic_DNA"/>
</dbReference>
<accession>A0ABR5NEA0</accession>
<evidence type="ECO:0000313" key="3">
    <source>
        <dbReference type="Proteomes" id="UP000051063"/>
    </source>
</evidence>
<organism evidence="2 3">
    <name type="scientific">Brevibacillus choshinensis</name>
    <dbReference type="NCBI Taxonomy" id="54911"/>
    <lineage>
        <taxon>Bacteria</taxon>
        <taxon>Bacillati</taxon>
        <taxon>Bacillota</taxon>
        <taxon>Bacilli</taxon>
        <taxon>Bacillales</taxon>
        <taxon>Paenibacillaceae</taxon>
        <taxon>Brevibacillus</taxon>
    </lineage>
</organism>
<feature type="transmembrane region" description="Helical" evidence="1">
    <location>
        <begin position="208"/>
        <end position="235"/>
    </location>
</feature>
<dbReference type="InterPro" id="IPR038728">
    <property type="entry name" value="YkvI-like"/>
</dbReference>
<evidence type="ECO:0000256" key="1">
    <source>
        <dbReference type="SAM" id="Phobius"/>
    </source>
</evidence>
<feature type="transmembrane region" description="Helical" evidence="1">
    <location>
        <begin position="255"/>
        <end position="280"/>
    </location>
</feature>
<dbReference type="PANTHER" id="PTHR37814">
    <property type="entry name" value="CONSERVED MEMBRANE PROTEIN"/>
    <property type="match status" value="1"/>
</dbReference>
<feature type="transmembrane region" description="Helical" evidence="1">
    <location>
        <begin position="292"/>
        <end position="310"/>
    </location>
</feature>
<keyword evidence="1" id="KW-0472">Membrane</keyword>
<gene>
    <name evidence="2" type="ORF">AN963_09165</name>
</gene>
<evidence type="ECO:0000313" key="2">
    <source>
        <dbReference type="EMBL" id="KQL49850.1"/>
    </source>
</evidence>
<feature type="transmembrane region" description="Helical" evidence="1">
    <location>
        <begin position="139"/>
        <end position="161"/>
    </location>
</feature>
<proteinExistence type="predicted"/>
<dbReference type="RefSeq" id="WP_055744173.1">
    <property type="nucleotide sequence ID" value="NZ_LJJB01000007.1"/>
</dbReference>
<dbReference type="PANTHER" id="PTHR37814:SF1">
    <property type="entry name" value="MEMBRANE PROTEIN"/>
    <property type="match status" value="1"/>
</dbReference>
<keyword evidence="1" id="KW-0812">Transmembrane</keyword>
<protein>
    <recommendedName>
        <fullName evidence="4">Transporter</fullName>
    </recommendedName>
</protein>
<keyword evidence="1" id="KW-1133">Transmembrane helix</keyword>